<dbReference type="AlphaFoldDB" id="A0A0W8I9L3"/>
<protein>
    <recommendedName>
        <fullName evidence="5">PIN domain-containing protein</fullName>
    </recommendedName>
</protein>
<dbReference type="InterPro" id="IPR002716">
    <property type="entry name" value="PIN_dom"/>
</dbReference>
<evidence type="ECO:0000256" key="3">
    <source>
        <dbReference type="ARBA" id="ARBA00022801"/>
    </source>
</evidence>
<dbReference type="Pfam" id="PF01850">
    <property type="entry name" value="PIN"/>
    <property type="match status" value="1"/>
</dbReference>
<dbReference type="SUPFAM" id="SSF88723">
    <property type="entry name" value="PIN domain-like"/>
    <property type="match status" value="1"/>
</dbReference>
<evidence type="ECO:0000256" key="1">
    <source>
        <dbReference type="ARBA" id="ARBA00022722"/>
    </source>
</evidence>
<evidence type="ECO:0000256" key="2">
    <source>
        <dbReference type="ARBA" id="ARBA00022723"/>
    </source>
</evidence>
<organism evidence="6 7">
    <name type="scientific">Kocuria rosea subsp. polaris</name>
    <dbReference type="NCBI Taxonomy" id="136273"/>
    <lineage>
        <taxon>Bacteria</taxon>
        <taxon>Bacillati</taxon>
        <taxon>Actinomycetota</taxon>
        <taxon>Actinomycetes</taxon>
        <taxon>Micrococcales</taxon>
        <taxon>Micrococcaceae</taxon>
        <taxon>Kocuria</taxon>
    </lineage>
</organism>
<evidence type="ECO:0000259" key="5">
    <source>
        <dbReference type="Pfam" id="PF01850"/>
    </source>
</evidence>
<dbReference type="GO" id="GO:0016787">
    <property type="term" value="F:hydrolase activity"/>
    <property type="evidence" value="ECO:0007669"/>
    <property type="project" value="UniProtKB-KW"/>
</dbReference>
<evidence type="ECO:0000313" key="6">
    <source>
        <dbReference type="EMBL" id="KUG56590.1"/>
    </source>
</evidence>
<keyword evidence="2" id="KW-0479">Metal-binding</keyword>
<dbReference type="InterPro" id="IPR029060">
    <property type="entry name" value="PIN-like_dom_sf"/>
</dbReference>
<dbReference type="EMBL" id="LQBK01000022">
    <property type="protein sequence ID" value="KUG56590.1"/>
    <property type="molecule type" value="Genomic_DNA"/>
</dbReference>
<keyword evidence="3" id="KW-0378">Hydrolase</keyword>
<keyword evidence="1" id="KW-0540">Nuclease</keyword>
<sequence>MDLLLDRSVLLGVRTPERCPELAGVLRRQGHRRLFVPATVLGELLAERPDETLWAEQLELRFPGRVLPVDAAVARAWGALAARATADPLAGLTAATALVHGLTVLTAEPGRYAGTGTSVLDASPAPRQSSR</sequence>
<dbReference type="Gene3D" id="3.40.50.1010">
    <property type="entry name" value="5'-nuclease"/>
    <property type="match status" value="1"/>
</dbReference>
<evidence type="ECO:0000313" key="7">
    <source>
        <dbReference type="Proteomes" id="UP000053512"/>
    </source>
</evidence>
<feature type="domain" description="PIN" evidence="5">
    <location>
        <begin position="4"/>
        <end position="107"/>
    </location>
</feature>
<dbReference type="GO" id="GO:0004518">
    <property type="term" value="F:nuclease activity"/>
    <property type="evidence" value="ECO:0007669"/>
    <property type="project" value="UniProtKB-KW"/>
</dbReference>
<keyword evidence="4" id="KW-0460">Magnesium</keyword>
<reference evidence="7" key="1">
    <citation type="submission" date="2015-12" db="EMBL/GenBank/DDBJ databases">
        <authorList>
            <person name="Nair G.R."/>
            <person name="Kaur G."/>
            <person name="Mayilraj S."/>
        </authorList>
    </citation>
    <scope>NUCLEOTIDE SEQUENCE [LARGE SCALE GENOMIC DNA]</scope>
    <source>
        <strain evidence="7">CD08_4</strain>
    </source>
</reference>
<dbReference type="GO" id="GO:0046872">
    <property type="term" value="F:metal ion binding"/>
    <property type="evidence" value="ECO:0007669"/>
    <property type="project" value="UniProtKB-KW"/>
</dbReference>
<dbReference type="Proteomes" id="UP000053512">
    <property type="component" value="Unassembled WGS sequence"/>
</dbReference>
<dbReference type="RefSeq" id="WP_058874338.1">
    <property type="nucleotide sequence ID" value="NZ_LQBK01000022.1"/>
</dbReference>
<name>A0A0W8I9L3_KOCRO</name>
<accession>A0A0W8I9L3</accession>
<proteinExistence type="predicted"/>
<comment type="caution">
    <text evidence="6">The sequence shown here is derived from an EMBL/GenBank/DDBJ whole genome shotgun (WGS) entry which is preliminary data.</text>
</comment>
<evidence type="ECO:0000256" key="4">
    <source>
        <dbReference type="ARBA" id="ARBA00022842"/>
    </source>
</evidence>
<gene>
    <name evidence="6" type="ORF">AVL61_05890</name>
</gene>